<name>A0A8I3X1W2_CALJA</name>
<dbReference type="Proteomes" id="UP000008225">
    <property type="component" value="Chromosome 5"/>
</dbReference>
<feature type="chain" id="PRO_5035182121" description="Secreted protein" evidence="1">
    <location>
        <begin position="25"/>
        <end position="92"/>
    </location>
</feature>
<dbReference type="Ensembl" id="ENSCJAT00000124282.1">
    <property type="protein sequence ID" value="ENSCJAP00000091400.1"/>
    <property type="gene ID" value="ENSCJAG00000083020.1"/>
</dbReference>
<evidence type="ECO:0000256" key="1">
    <source>
        <dbReference type="SAM" id="SignalP"/>
    </source>
</evidence>
<reference evidence="2 3" key="1">
    <citation type="submission" date="2009-03" db="EMBL/GenBank/DDBJ databases">
        <authorList>
            <person name="Warren W."/>
            <person name="Ye L."/>
            <person name="Minx P."/>
            <person name="Worley K."/>
            <person name="Gibbs R."/>
            <person name="Wilson R.K."/>
        </authorList>
    </citation>
    <scope>NUCLEOTIDE SEQUENCE [LARGE SCALE GENOMIC DNA]</scope>
</reference>
<evidence type="ECO:0000313" key="2">
    <source>
        <dbReference type="Ensembl" id="ENSCJAP00000091400.1"/>
    </source>
</evidence>
<protein>
    <recommendedName>
        <fullName evidence="4">Secreted protein</fullName>
    </recommendedName>
</protein>
<reference evidence="2" key="2">
    <citation type="submission" date="2025-08" db="UniProtKB">
        <authorList>
            <consortium name="Ensembl"/>
        </authorList>
    </citation>
    <scope>IDENTIFICATION</scope>
</reference>
<dbReference type="GeneTree" id="ENSGT00940000161627"/>
<keyword evidence="1" id="KW-0732">Signal</keyword>
<dbReference type="PANTHER" id="PTHR46254">
    <property type="entry name" value="PROTEIN GVQW1-RELATED"/>
    <property type="match status" value="1"/>
</dbReference>
<evidence type="ECO:0008006" key="4">
    <source>
        <dbReference type="Google" id="ProtNLM"/>
    </source>
</evidence>
<evidence type="ECO:0000313" key="3">
    <source>
        <dbReference type="Proteomes" id="UP000008225"/>
    </source>
</evidence>
<keyword evidence="3" id="KW-1185">Reference proteome</keyword>
<reference evidence="2" key="3">
    <citation type="submission" date="2025-09" db="UniProtKB">
        <authorList>
            <consortium name="Ensembl"/>
        </authorList>
    </citation>
    <scope>IDENTIFICATION</scope>
</reference>
<sequence length="92" mass="10529">MVGTALKFSFFSFFLFFFLRQSLALVAQAGVQWRNLGSLQPPPPGFKQFSCLSLPSSWDYTCMPPCPANFYIFSRDGVLPRWPGWSRTPDLR</sequence>
<proteinExistence type="predicted"/>
<feature type="signal peptide" evidence="1">
    <location>
        <begin position="1"/>
        <end position="24"/>
    </location>
</feature>
<dbReference type="AlphaFoldDB" id="A0A8I3X1W2"/>
<organism evidence="2 3">
    <name type="scientific">Callithrix jacchus</name>
    <name type="common">White-tufted-ear marmoset</name>
    <name type="synonym">Simia Jacchus</name>
    <dbReference type="NCBI Taxonomy" id="9483"/>
    <lineage>
        <taxon>Eukaryota</taxon>
        <taxon>Metazoa</taxon>
        <taxon>Chordata</taxon>
        <taxon>Craniata</taxon>
        <taxon>Vertebrata</taxon>
        <taxon>Euteleostomi</taxon>
        <taxon>Mammalia</taxon>
        <taxon>Eutheria</taxon>
        <taxon>Euarchontoglires</taxon>
        <taxon>Primates</taxon>
        <taxon>Haplorrhini</taxon>
        <taxon>Platyrrhini</taxon>
        <taxon>Cebidae</taxon>
        <taxon>Callitrichinae</taxon>
        <taxon>Callithrix</taxon>
        <taxon>Callithrix</taxon>
    </lineage>
</organism>
<accession>A0A8I3X1W2</accession>